<dbReference type="SUPFAM" id="SSF89372">
    <property type="entry name" value="Fucose-specific lectin"/>
    <property type="match status" value="1"/>
</dbReference>
<name>A0AA39R221_9LECA</name>
<evidence type="ECO:0000313" key="3">
    <source>
        <dbReference type="EMBL" id="KAK0511898.1"/>
    </source>
</evidence>
<feature type="compositionally biased region" description="Low complexity" evidence="2">
    <location>
        <begin position="19"/>
        <end position="49"/>
    </location>
</feature>
<dbReference type="InterPro" id="IPR012475">
    <property type="entry name" value="Fungal_lectin"/>
</dbReference>
<organism evidence="3 4">
    <name type="scientific">Cladonia borealis</name>
    <dbReference type="NCBI Taxonomy" id="184061"/>
    <lineage>
        <taxon>Eukaryota</taxon>
        <taxon>Fungi</taxon>
        <taxon>Dikarya</taxon>
        <taxon>Ascomycota</taxon>
        <taxon>Pezizomycotina</taxon>
        <taxon>Lecanoromycetes</taxon>
        <taxon>OSLEUM clade</taxon>
        <taxon>Lecanoromycetidae</taxon>
        <taxon>Lecanorales</taxon>
        <taxon>Lecanorineae</taxon>
        <taxon>Cladoniaceae</taxon>
        <taxon>Cladonia</taxon>
    </lineage>
</organism>
<comment type="similarity">
    <text evidence="1">Belongs to the fungal fucose-specific lectin family.</text>
</comment>
<dbReference type="Gene3D" id="2.120.10.70">
    <property type="entry name" value="Fucose-specific lectin"/>
    <property type="match status" value="1"/>
</dbReference>
<gene>
    <name evidence="3" type="ORF">JMJ35_005748</name>
</gene>
<evidence type="ECO:0000256" key="2">
    <source>
        <dbReference type="SAM" id="MobiDB-lite"/>
    </source>
</evidence>
<evidence type="ECO:0000256" key="1">
    <source>
        <dbReference type="ARBA" id="ARBA00009042"/>
    </source>
</evidence>
<dbReference type="Proteomes" id="UP001166286">
    <property type="component" value="Unassembled WGS sequence"/>
</dbReference>
<sequence length="383" mass="41054">MEEAAGMHTSNDKYQAELTTANSQNGSGSSSSEPSSNAPAPPTSSAAGALNGTALTTFHVDANHEPVTHIFYQDYKAQIRRLQKIDSTWSGGSNLPAVVDFNTKPGTPLACINYTDPGTNITTAHLFYVNPSNVLQEVISTDNLSTWHAGPLSDSNFTASTSAIALAAIYSEFWLGKNMGNSSGLRLYYGATDNQVHELAFALGSTSWSLQSTFNATNGNAGISASNPSPHTGEALLFMMDTQNQIRVWTLNSTVKPDPSFPTYGNWTQASKISPVVAFENSSLGYAQGWLSFQEQSKAISAVQTYPPKLNGSPWGPTIYVGAPDVEYAQSASSVLAASVWMGDSIESPWYLDIFYQPNGSTIMECFDMDGQYILTQLPVGNS</sequence>
<comment type="caution">
    <text evidence="3">The sequence shown here is derived from an EMBL/GenBank/DDBJ whole genome shotgun (WGS) entry which is preliminary data.</text>
</comment>
<evidence type="ECO:0008006" key="5">
    <source>
        <dbReference type="Google" id="ProtNLM"/>
    </source>
</evidence>
<keyword evidence="4" id="KW-1185">Reference proteome</keyword>
<proteinExistence type="inferred from homology"/>
<dbReference type="EMBL" id="JAFEKC020000012">
    <property type="protein sequence ID" value="KAK0511898.1"/>
    <property type="molecule type" value="Genomic_DNA"/>
</dbReference>
<accession>A0AA39R221</accession>
<feature type="region of interest" description="Disordered" evidence="2">
    <location>
        <begin position="1"/>
        <end position="49"/>
    </location>
</feature>
<protein>
    <recommendedName>
        <fullName evidence="5">Fucose-specific lectin</fullName>
    </recommendedName>
</protein>
<dbReference type="AlphaFoldDB" id="A0AA39R221"/>
<dbReference type="Pfam" id="PF07938">
    <property type="entry name" value="Fungal_lectin"/>
    <property type="match status" value="1"/>
</dbReference>
<evidence type="ECO:0000313" key="4">
    <source>
        <dbReference type="Proteomes" id="UP001166286"/>
    </source>
</evidence>
<reference evidence="3" key="1">
    <citation type="submission" date="2023-03" db="EMBL/GenBank/DDBJ databases">
        <title>Complete genome of Cladonia borealis.</title>
        <authorList>
            <person name="Park H."/>
        </authorList>
    </citation>
    <scope>NUCLEOTIDE SEQUENCE</scope>
    <source>
        <strain evidence="3">ANT050790</strain>
    </source>
</reference>